<keyword evidence="9" id="KW-1185">Reference proteome</keyword>
<dbReference type="SUPFAM" id="SSF51735">
    <property type="entry name" value="NAD(P)-binding Rossmann-fold domains"/>
    <property type="match status" value="1"/>
</dbReference>
<dbReference type="PANTHER" id="PTHR22604">
    <property type="entry name" value="OXIDOREDUCTASES"/>
    <property type="match status" value="1"/>
</dbReference>
<evidence type="ECO:0000256" key="1">
    <source>
        <dbReference type="ARBA" id="ARBA00010928"/>
    </source>
</evidence>
<accession>A0ABR3V5R5</accession>
<evidence type="ECO:0000256" key="2">
    <source>
        <dbReference type="ARBA" id="ARBA00023002"/>
    </source>
</evidence>
<dbReference type="InterPro" id="IPR050984">
    <property type="entry name" value="Gfo/Idh/MocA_domain"/>
</dbReference>
<keyword evidence="6" id="KW-1133">Transmembrane helix</keyword>
<dbReference type="Proteomes" id="UP001586593">
    <property type="component" value="Unassembled WGS sequence"/>
</dbReference>
<comment type="similarity">
    <text evidence="1">Belongs to the Gfo/Idh/MocA family.</text>
</comment>
<feature type="transmembrane region" description="Helical" evidence="6">
    <location>
        <begin position="120"/>
        <end position="142"/>
    </location>
</feature>
<feature type="domain" description="Gfo/Idh/MocA-like oxidoreductase N-terminal" evidence="7">
    <location>
        <begin position="47"/>
        <end position="108"/>
    </location>
</feature>
<keyword evidence="6" id="KW-0472">Membrane</keyword>
<evidence type="ECO:0000256" key="5">
    <source>
        <dbReference type="ARBA" id="ARBA00049233"/>
    </source>
</evidence>
<comment type="caution">
    <text evidence="8">The sequence shown here is derived from an EMBL/GenBank/DDBJ whole genome shotgun (WGS) entry which is preliminary data.</text>
</comment>
<proteinExistence type="inferred from homology"/>
<name>A0ABR3V5R5_9PEZI</name>
<keyword evidence="6" id="KW-0812">Transmembrane</keyword>
<dbReference type="PANTHER" id="PTHR22604:SF105">
    <property type="entry name" value="TRANS-1,2-DIHYDROBENZENE-1,2-DIOL DEHYDROGENASE"/>
    <property type="match status" value="1"/>
</dbReference>
<keyword evidence="2" id="KW-0560">Oxidoreductase</keyword>
<evidence type="ECO:0000313" key="9">
    <source>
        <dbReference type="Proteomes" id="UP001586593"/>
    </source>
</evidence>
<dbReference type="EMBL" id="JAZHXJ010002708">
    <property type="protein sequence ID" value="KAL1837099.1"/>
    <property type="molecule type" value="Genomic_DNA"/>
</dbReference>
<dbReference type="InterPro" id="IPR000683">
    <property type="entry name" value="Gfo/Idh/MocA-like_OxRdtase_N"/>
</dbReference>
<dbReference type="Pfam" id="PF01408">
    <property type="entry name" value="GFO_IDH_MocA"/>
    <property type="match status" value="1"/>
</dbReference>
<dbReference type="InterPro" id="IPR036291">
    <property type="entry name" value="NAD(P)-bd_dom_sf"/>
</dbReference>
<protein>
    <recommendedName>
        <fullName evidence="3">D-xylose 1-dehydrogenase (NADP(+), D-xylono-1,5-lactone-forming)</fullName>
        <ecNumber evidence="3">1.1.1.179</ecNumber>
    </recommendedName>
    <alternativeName>
        <fullName evidence="4">D-xylose-NADP dehydrogenase</fullName>
    </alternativeName>
</protein>
<dbReference type="EC" id="1.1.1.179" evidence="3"/>
<evidence type="ECO:0000256" key="3">
    <source>
        <dbReference type="ARBA" id="ARBA00038984"/>
    </source>
</evidence>
<evidence type="ECO:0000259" key="7">
    <source>
        <dbReference type="Pfam" id="PF01408"/>
    </source>
</evidence>
<reference evidence="8 9" key="1">
    <citation type="journal article" date="2024" name="Commun. Biol.">
        <title>Comparative genomic analysis of thermophilic fungi reveals convergent evolutionary adaptations and gene losses.</title>
        <authorList>
            <person name="Steindorff A.S."/>
            <person name="Aguilar-Pontes M.V."/>
            <person name="Robinson A.J."/>
            <person name="Andreopoulos B."/>
            <person name="LaButti K."/>
            <person name="Kuo A."/>
            <person name="Mondo S."/>
            <person name="Riley R."/>
            <person name="Otillar R."/>
            <person name="Haridas S."/>
            <person name="Lipzen A."/>
            <person name="Grimwood J."/>
            <person name="Schmutz J."/>
            <person name="Clum A."/>
            <person name="Reid I.D."/>
            <person name="Moisan M.C."/>
            <person name="Butler G."/>
            <person name="Nguyen T.T.M."/>
            <person name="Dewar K."/>
            <person name="Conant G."/>
            <person name="Drula E."/>
            <person name="Henrissat B."/>
            <person name="Hansel C."/>
            <person name="Singer S."/>
            <person name="Hutchinson M.I."/>
            <person name="de Vries R.P."/>
            <person name="Natvig D.O."/>
            <person name="Powell A.J."/>
            <person name="Tsang A."/>
            <person name="Grigoriev I.V."/>
        </authorList>
    </citation>
    <scope>NUCLEOTIDE SEQUENCE [LARGE SCALE GENOMIC DNA]</scope>
    <source>
        <strain evidence="8 9">ATCC 24622</strain>
    </source>
</reference>
<sequence>MAMVLQITTFLQQYLAARPSVRAGVKSDKPVRFGILSTAMINPAALIHPVESHPEAVIRAVASRNLQKAQKTARKYNIEKAYGSYEELLADPEIDAVYISLPNGMHAGMSCLWLPSPNPFFIIIITIITIITIFTIITIIFCSSRHSVRC</sequence>
<gene>
    <name evidence="8" type="ORF">VTK73DRAFT_4821</name>
</gene>
<evidence type="ECO:0000313" key="8">
    <source>
        <dbReference type="EMBL" id="KAL1837099.1"/>
    </source>
</evidence>
<organism evidence="8 9">
    <name type="scientific">Phialemonium thermophilum</name>
    <dbReference type="NCBI Taxonomy" id="223376"/>
    <lineage>
        <taxon>Eukaryota</taxon>
        <taxon>Fungi</taxon>
        <taxon>Dikarya</taxon>
        <taxon>Ascomycota</taxon>
        <taxon>Pezizomycotina</taxon>
        <taxon>Sordariomycetes</taxon>
        <taxon>Sordariomycetidae</taxon>
        <taxon>Cephalothecales</taxon>
        <taxon>Cephalothecaceae</taxon>
        <taxon>Phialemonium</taxon>
    </lineage>
</organism>
<dbReference type="Gene3D" id="3.40.50.720">
    <property type="entry name" value="NAD(P)-binding Rossmann-like Domain"/>
    <property type="match status" value="1"/>
</dbReference>
<comment type="catalytic activity">
    <reaction evidence="5">
        <text>D-xylose + NADP(+) = D-xylono-1,5-lactone + NADPH + H(+)</text>
        <dbReference type="Rhea" id="RHEA:22000"/>
        <dbReference type="ChEBI" id="CHEBI:15378"/>
        <dbReference type="ChEBI" id="CHEBI:15867"/>
        <dbReference type="ChEBI" id="CHEBI:53455"/>
        <dbReference type="ChEBI" id="CHEBI:57783"/>
        <dbReference type="ChEBI" id="CHEBI:58349"/>
        <dbReference type="EC" id="1.1.1.179"/>
    </reaction>
</comment>
<evidence type="ECO:0000256" key="6">
    <source>
        <dbReference type="SAM" id="Phobius"/>
    </source>
</evidence>
<evidence type="ECO:0000256" key="4">
    <source>
        <dbReference type="ARBA" id="ARBA00042988"/>
    </source>
</evidence>